<dbReference type="EMBL" id="AFNH02000668">
    <property type="protein sequence ID" value="EZG61398.1"/>
    <property type="molecule type" value="Genomic_DNA"/>
</dbReference>
<dbReference type="eggNOG" id="KOG3688">
    <property type="taxonomic scope" value="Eukaryota"/>
</dbReference>
<evidence type="ECO:0000256" key="4">
    <source>
        <dbReference type="PIRSR" id="PIRSR623088-3"/>
    </source>
</evidence>
<feature type="compositionally biased region" description="Polar residues" evidence="5">
    <location>
        <begin position="325"/>
        <end position="334"/>
    </location>
</feature>
<feature type="binding site" evidence="4">
    <location>
        <position position="880"/>
    </location>
    <ligand>
        <name>Zn(2+)</name>
        <dbReference type="ChEBI" id="CHEBI:29105"/>
        <label>1</label>
    </ligand>
</feature>
<evidence type="ECO:0000256" key="5">
    <source>
        <dbReference type="SAM" id="MobiDB-lite"/>
    </source>
</evidence>
<keyword evidence="9" id="KW-1185">Reference proteome</keyword>
<organism evidence="8 9">
    <name type="scientific">Gregarina niphandrodes</name>
    <name type="common">Septate eugregarine</name>
    <dbReference type="NCBI Taxonomy" id="110365"/>
    <lineage>
        <taxon>Eukaryota</taxon>
        <taxon>Sar</taxon>
        <taxon>Alveolata</taxon>
        <taxon>Apicomplexa</taxon>
        <taxon>Conoidasida</taxon>
        <taxon>Gregarinasina</taxon>
        <taxon>Eugregarinorida</taxon>
        <taxon>Gregarinidae</taxon>
        <taxon>Gregarina</taxon>
    </lineage>
</organism>
<dbReference type="GO" id="GO:0007165">
    <property type="term" value="P:signal transduction"/>
    <property type="evidence" value="ECO:0007669"/>
    <property type="project" value="InterPro"/>
</dbReference>
<keyword evidence="2" id="KW-0378">Hydrolase</keyword>
<evidence type="ECO:0000313" key="8">
    <source>
        <dbReference type="EMBL" id="EZG61398.1"/>
    </source>
</evidence>
<dbReference type="GO" id="GO:0046872">
    <property type="term" value="F:metal ion binding"/>
    <property type="evidence" value="ECO:0007669"/>
    <property type="project" value="UniProtKB-KW"/>
</dbReference>
<dbReference type="RefSeq" id="XP_011130758.1">
    <property type="nucleotide sequence ID" value="XM_011132456.1"/>
</dbReference>
<feature type="transmembrane region" description="Helical" evidence="6">
    <location>
        <begin position="631"/>
        <end position="653"/>
    </location>
</feature>
<keyword evidence="1 4" id="KW-0479">Metal-binding</keyword>
<feature type="binding site" evidence="4">
    <location>
        <position position="1030"/>
    </location>
    <ligand>
        <name>Zn(2+)</name>
        <dbReference type="ChEBI" id="CHEBI:29105"/>
        <label>1</label>
    </ligand>
</feature>
<evidence type="ECO:0000259" key="7">
    <source>
        <dbReference type="PROSITE" id="PS51845"/>
    </source>
</evidence>
<dbReference type="SUPFAM" id="SSF109604">
    <property type="entry name" value="HD-domain/PDEase-like"/>
    <property type="match status" value="1"/>
</dbReference>
<dbReference type="GeneID" id="22913171"/>
<keyword evidence="6" id="KW-1133">Transmembrane helix</keyword>
<proteinExistence type="predicted"/>
<dbReference type="PANTHER" id="PTHR11347">
    <property type="entry name" value="CYCLIC NUCLEOTIDE PHOSPHODIESTERASE"/>
    <property type="match status" value="1"/>
</dbReference>
<dbReference type="OrthoDB" id="546632at2759"/>
<keyword evidence="6" id="KW-0812">Transmembrane</keyword>
<evidence type="ECO:0000256" key="6">
    <source>
        <dbReference type="SAM" id="Phobius"/>
    </source>
</evidence>
<dbReference type="Pfam" id="PF00233">
    <property type="entry name" value="PDEase_I"/>
    <property type="match status" value="1"/>
</dbReference>
<feature type="active site" description="Proton donor" evidence="3">
    <location>
        <position position="876"/>
    </location>
</feature>
<keyword evidence="6" id="KW-0472">Membrane</keyword>
<dbReference type="AlphaFoldDB" id="A0A023B5L4"/>
<evidence type="ECO:0000313" key="9">
    <source>
        <dbReference type="Proteomes" id="UP000019763"/>
    </source>
</evidence>
<comment type="caution">
    <text evidence="8">The sequence shown here is derived from an EMBL/GenBank/DDBJ whole genome shotgun (WGS) entry which is preliminary data.</text>
</comment>
<evidence type="ECO:0000256" key="1">
    <source>
        <dbReference type="ARBA" id="ARBA00022723"/>
    </source>
</evidence>
<feature type="transmembrane region" description="Helical" evidence="6">
    <location>
        <begin position="469"/>
        <end position="490"/>
    </location>
</feature>
<reference evidence="8" key="1">
    <citation type="submission" date="2013-12" db="EMBL/GenBank/DDBJ databases">
        <authorList>
            <person name="Omoto C.K."/>
            <person name="Sibley D."/>
            <person name="Venepally P."/>
            <person name="Hadjithomas M."/>
            <person name="Karamycheva S."/>
            <person name="Brunk B."/>
            <person name="Roos D."/>
            <person name="Caler E."/>
            <person name="Lorenzi H."/>
        </authorList>
    </citation>
    <scope>NUCLEOTIDE SEQUENCE</scope>
</reference>
<accession>A0A023B5L4</accession>
<dbReference type="PRINTS" id="PR00387">
    <property type="entry name" value="PDIESTERASE1"/>
</dbReference>
<evidence type="ECO:0000256" key="2">
    <source>
        <dbReference type="ARBA" id="ARBA00022801"/>
    </source>
</evidence>
<dbReference type="InterPro" id="IPR036971">
    <property type="entry name" value="PDEase_catalytic_dom_sf"/>
</dbReference>
<dbReference type="PROSITE" id="PS51845">
    <property type="entry name" value="PDEASE_I_2"/>
    <property type="match status" value="1"/>
</dbReference>
<feature type="region of interest" description="Disordered" evidence="5">
    <location>
        <begin position="318"/>
        <end position="353"/>
    </location>
</feature>
<name>A0A023B5L4_GRENI</name>
<sequence>MAAGPGWTSSAARPVLPVRSSLSLTEALLVALSQLDRAGCVEVFGGNDVVADVLVAQWLADDDLRLSNCSREELVTLDVESCRVVTLDVWGSLVLSAHGTHACGCYGGSLWRMRYGKRPKQMKNGLLSVILAYFDRPKLPPIWSPLEVDPDVEILRLQYMGERFRSTRPCYHTQYINCYLALTSSEAKLIRLTPSVNPNREIALSTYRTDREQSLCRFFCNQHGSMLAATAGRLCALPQSRSLEATGTIARWQSCGAAQSSAGVSGSVFNVRRLLDTSRGASLFCANLPNMRLEGSAESDFTILAWVQVVAPQRLEKMRPEKSQTVRSETTIKSAMTKKTLDDDKTSRASGDTAMQKPDVTEVAEGGNVTVLGLLLHPSAIPKLMLQSVAGSYWLACRRQLSLAPLRFLDPELEKYYTDLSAAKYSVRLTLTIWMFVFASAVSWVLVWYAYREHWVEVIDTLVEKLNHLFTGAAIVINILFWVVMYFNLGKVTGVMRKHIEYAFYMNGLIYTGLIGAWGTAAVIRTAGMRDWDWLAMVADLSWPLMGELQNWALQMVCNIVYAYELKKFYEVKMLADGITTTLFFTQIVLVDAVLPTKSSRSALFHLVMVGTFIGMRTAQGKALMVSQLRAANYIDMGYMFLVYCIGFMARWFRELQERSNIVRVRESQSRLQSVKERSKKRRFDMSAAEEVMDLVKNVQETVRAQHNARKAKGGPNSLYEVLECLQAVLDLLAQNEKVAKADVAFDPAKADDEIKEDAFINMYRLDKRAGTEHATMARKPRTGHGVKFEMETAPQITVDEVTFDAPTMLAKIAGDVGQTLDLRVLELAKDNPAIIMDIGYLLLGPYKQFLDVSDQCILGFLYGIYKNHWTSNPYHNSVHAANVAHVAMTLMNAVRITDYCSEEQIVAYVTAGLGHCIGHSGRNNLFYIQGDSLLAFAQNDNAVLETTTCFMIQSLMASQEDINILSKLSRDELMTTRKFLVEFLLALDMSRHFEMVSKSRVRRASPEFNPIDDVNDRDMAVQMLFKMADLGHAVLDWPAHLDWTLRLQEEFYQQGAEENEKGMPISPLCDRSLHSAFARTQAGYMQLIILPLVDEVSSYAAEAETLVQANTRALFNKQKWEGLRDSKKSPPVPTEAQTETAPSKYTIWCLFNLMKSKRFADVVKEPTVPMIART</sequence>
<feature type="domain" description="PDEase" evidence="7">
    <location>
        <begin position="798"/>
        <end position="1128"/>
    </location>
</feature>
<dbReference type="VEuPathDB" id="CryptoDB:GNI_088980"/>
<feature type="transmembrane region" description="Helical" evidence="6">
    <location>
        <begin position="502"/>
        <end position="521"/>
    </location>
</feature>
<dbReference type="InterPro" id="IPR023088">
    <property type="entry name" value="PDEase"/>
</dbReference>
<dbReference type="Proteomes" id="UP000019763">
    <property type="component" value="Unassembled WGS sequence"/>
</dbReference>
<protein>
    <submittedName>
        <fullName evidence="8">Phosphodiesterase</fullName>
    </submittedName>
</protein>
<gene>
    <name evidence="8" type="ORF">GNI_088980</name>
</gene>
<dbReference type="GO" id="GO:0004114">
    <property type="term" value="F:3',5'-cyclic-nucleotide phosphodiesterase activity"/>
    <property type="evidence" value="ECO:0007669"/>
    <property type="project" value="InterPro"/>
</dbReference>
<feature type="binding site" evidence="4">
    <location>
        <position position="916"/>
    </location>
    <ligand>
        <name>Zn(2+)</name>
        <dbReference type="ChEBI" id="CHEBI:29105"/>
        <label>1</label>
    </ligand>
</feature>
<dbReference type="Gene3D" id="1.10.1300.10">
    <property type="entry name" value="3'5'-cyclic nucleotide phosphodiesterase, catalytic domain"/>
    <property type="match status" value="1"/>
</dbReference>
<dbReference type="InterPro" id="IPR002073">
    <property type="entry name" value="PDEase_catalytic_dom"/>
</dbReference>
<evidence type="ECO:0000256" key="3">
    <source>
        <dbReference type="PIRSR" id="PIRSR623088-1"/>
    </source>
</evidence>
<feature type="transmembrane region" description="Helical" evidence="6">
    <location>
        <begin position="429"/>
        <end position="449"/>
    </location>
</feature>